<dbReference type="InterPro" id="IPR026843">
    <property type="entry name" value="SbcD_C"/>
</dbReference>
<evidence type="ECO:0000256" key="1">
    <source>
        <dbReference type="ARBA" id="ARBA00010555"/>
    </source>
</evidence>
<dbReference type="Pfam" id="PF00149">
    <property type="entry name" value="Metallophos"/>
    <property type="match status" value="1"/>
</dbReference>
<evidence type="ECO:0000256" key="3">
    <source>
        <dbReference type="ARBA" id="ARBA00013365"/>
    </source>
</evidence>
<keyword evidence="11" id="KW-1185">Reference proteome</keyword>
<protein>
    <recommendedName>
        <fullName evidence="3 7">Nuclease SbcCD subunit D</fullName>
    </recommendedName>
</protein>
<evidence type="ECO:0000259" key="8">
    <source>
        <dbReference type="Pfam" id="PF00149"/>
    </source>
</evidence>
<dbReference type="CDD" id="cd00840">
    <property type="entry name" value="MPP_Mre11_N"/>
    <property type="match status" value="1"/>
</dbReference>
<evidence type="ECO:0000256" key="6">
    <source>
        <dbReference type="ARBA" id="ARBA00022839"/>
    </source>
</evidence>
<evidence type="ECO:0000256" key="4">
    <source>
        <dbReference type="ARBA" id="ARBA00022722"/>
    </source>
</evidence>
<dbReference type="Gene3D" id="3.60.21.10">
    <property type="match status" value="1"/>
</dbReference>
<dbReference type="GO" id="GO:0004527">
    <property type="term" value="F:exonuclease activity"/>
    <property type="evidence" value="ECO:0007669"/>
    <property type="project" value="UniProtKB-KW"/>
</dbReference>
<dbReference type="InterPro" id="IPR041796">
    <property type="entry name" value="Mre11_N"/>
</dbReference>
<sequence>MRILHTSDWHIGRSFHGHATLDALRGVLDALVAQVRECEVDVVLVAGDVFDSATPAAGAYTLLSDALRGLADAGATVIVTSGNHDSAARLGFQSGLLRDGVHVVTDPATVGTPITVADEHGPVHVYGIPYLEPVLLRSAWPGVRSQTDVLAHAMDLVRADAGRRGGRSIAVAHCFAAGVEPTPHLERDIQQGGLDIVPLTTFDGVDYMALGHIHGRQQLSHRVRYAGAPLHYSFDEGHKPRGSWLIDLGAEGLGEVEWLPLPVPRTLTTLRATLDELVSADRFADHVGDWIRAEYTDPLPQRDPMRRLLARFPHCAEVRHAPEAAPRDDRRTYVQRVRAARNDAELVDAFLSHVREGEGASAREAELIGELIDERSRVEANA</sequence>
<feature type="domain" description="Calcineurin-like phosphoesterase" evidence="8">
    <location>
        <begin position="1"/>
        <end position="215"/>
    </location>
</feature>
<evidence type="ECO:0000259" key="9">
    <source>
        <dbReference type="Pfam" id="PF12320"/>
    </source>
</evidence>
<dbReference type="EMBL" id="JAWQEV010000001">
    <property type="protein sequence ID" value="MDW4571850.1"/>
    <property type="molecule type" value="Genomic_DNA"/>
</dbReference>
<dbReference type="SUPFAM" id="SSF56300">
    <property type="entry name" value="Metallo-dependent phosphatases"/>
    <property type="match status" value="1"/>
</dbReference>
<keyword evidence="7" id="KW-0235">DNA replication</keyword>
<comment type="caution">
    <text evidence="10">The sequence shown here is derived from an EMBL/GenBank/DDBJ whole genome shotgun (WGS) entry which is preliminary data.</text>
</comment>
<evidence type="ECO:0000256" key="2">
    <source>
        <dbReference type="ARBA" id="ARBA00011322"/>
    </source>
</evidence>
<feature type="domain" description="Nuclease SbcCD subunit D C-terminal" evidence="9">
    <location>
        <begin position="264"/>
        <end position="351"/>
    </location>
</feature>
<keyword evidence="4 7" id="KW-0540">Nuclease</keyword>
<reference evidence="10 11" key="1">
    <citation type="submission" date="2023-11" db="EMBL/GenBank/DDBJ databases">
        <title>Draft genome sequence of Microbacterium arthrosphaerae JCM 30492.</title>
        <authorList>
            <person name="Zhang G."/>
            <person name="Ding Y."/>
        </authorList>
    </citation>
    <scope>NUCLEOTIDE SEQUENCE [LARGE SCALE GENOMIC DNA]</scope>
    <source>
        <strain evidence="10 11">JCM 30492</strain>
    </source>
</reference>
<dbReference type="InterPro" id="IPR004593">
    <property type="entry name" value="SbcD"/>
</dbReference>
<comment type="function">
    <text evidence="7">SbcCD cleaves DNA hairpin structures. These structures can inhibit DNA replication and are intermediates in certain DNA recombination reactions. The complex acts as a 3'-&gt;5' double strand exonuclease that can open hairpins. It also has a 5' single-strand endonuclease activity.</text>
</comment>
<dbReference type="InterPro" id="IPR029052">
    <property type="entry name" value="Metallo-depent_PP-like"/>
</dbReference>
<comment type="similarity">
    <text evidence="1 7">Belongs to the SbcD family.</text>
</comment>
<organism evidence="10 11">
    <name type="scientific">Microbacterium arthrosphaerae</name>
    <dbReference type="NCBI Taxonomy" id="792652"/>
    <lineage>
        <taxon>Bacteria</taxon>
        <taxon>Bacillati</taxon>
        <taxon>Actinomycetota</taxon>
        <taxon>Actinomycetes</taxon>
        <taxon>Micrococcales</taxon>
        <taxon>Microbacteriaceae</taxon>
        <taxon>Microbacterium</taxon>
    </lineage>
</organism>
<evidence type="ECO:0000256" key="7">
    <source>
        <dbReference type="RuleBase" id="RU363069"/>
    </source>
</evidence>
<keyword evidence="6 7" id="KW-0269">Exonuclease</keyword>
<dbReference type="InterPro" id="IPR050535">
    <property type="entry name" value="DNA_Repair-Maintenance_Comp"/>
</dbReference>
<evidence type="ECO:0000313" key="10">
    <source>
        <dbReference type="EMBL" id="MDW4571850.1"/>
    </source>
</evidence>
<keyword evidence="7" id="KW-0255">Endonuclease</keyword>
<dbReference type="Proteomes" id="UP001283109">
    <property type="component" value="Unassembled WGS sequence"/>
</dbReference>
<dbReference type="Pfam" id="PF12320">
    <property type="entry name" value="SbcD_C"/>
    <property type="match status" value="1"/>
</dbReference>
<evidence type="ECO:0000256" key="5">
    <source>
        <dbReference type="ARBA" id="ARBA00022801"/>
    </source>
</evidence>
<gene>
    <name evidence="7" type="primary">sbcD</name>
    <name evidence="10" type="ORF">R8Z58_03560</name>
</gene>
<keyword evidence="7" id="KW-0233">DNA recombination</keyword>
<dbReference type="PANTHER" id="PTHR30337:SF0">
    <property type="entry name" value="NUCLEASE SBCCD SUBUNIT D"/>
    <property type="match status" value="1"/>
</dbReference>
<dbReference type="InterPro" id="IPR004843">
    <property type="entry name" value="Calcineurin-like_PHP"/>
</dbReference>
<dbReference type="PANTHER" id="PTHR30337">
    <property type="entry name" value="COMPONENT OF ATP-DEPENDENT DSDNA EXONUCLEASE"/>
    <property type="match status" value="1"/>
</dbReference>
<proteinExistence type="inferred from homology"/>
<dbReference type="NCBIfam" id="TIGR00619">
    <property type="entry name" value="sbcd"/>
    <property type="match status" value="1"/>
</dbReference>
<name>A0ABU4GZJ0_9MICO</name>
<accession>A0ABU4GZJ0</accession>
<dbReference type="RefSeq" id="WP_318352366.1">
    <property type="nucleotide sequence ID" value="NZ_JAWQEV010000001.1"/>
</dbReference>
<evidence type="ECO:0000313" key="11">
    <source>
        <dbReference type="Proteomes" id="UP001283109"/>
    </source>
</evidence>
<comment type="subunit">
    <text evidence="2 7">Heterodimer of SbcC and SbcD.</text>
</comment>
<keyword evidence="5 7" id="KW-0378">Hydrolase</keyword>